<proteinExistence type="predicted"/>
<dbReference type="Proteomes" id="UP001056716">
    <property type="component" value="Chromosome"/>
</dbReference>
<evidence type="ECO:0008006" key="3">
    <source>
        <dbReference type="Google" id="ProtNLM"/>
    </source>
</evidence>
<name>A0AAE9RYZ2_9GAMM</name>
<gene>
    <name evidence="1" type="ORF">M5E07_09510</name>
</gene>
<dbReference type="RefSeq" id="WP_252218777.1">
    <property type="nucleotide sequence ID" value="NZ_CP098732.1"/>
</dbReference>
<accession>A0AAE9RYZ2</accession>
<organism evidence="1 2">
    <name type="scientific">Acinetobacter tibetensis</name>
    <dbReference type="NCBI Taxonomy" id="2943497"/>
    <lineage>
        <taxon>Bacteria</taxon>
        <taxon>Pseudomonadati</taxon>
        <taxon>Pseudomonadota</taxon>
        <taxon>Gammaproteobacteria</taxon>
        <taxon>Moraxellales</taxon>
        <taxon>Moraxellaceae</taxon>
        <taxon>Acinetobacter</taxon>
    </lineage>
</organism>
<reference evidence="1" key="1">
    <citation type="submission" date="2022-06" db="EMBL/GenBank/DDBJ databases">
        <title>Isolation, identification and characterization of iprodione-degrading strains in Lhasa, Tibet.</title>
        <authorList>
            <person name="Pan H."/>
        </authorList>
    </citation>
    <scope>NUCLEOTIDE SEQUENCE</scope>
    <source>
        <strain evidence="1">Y-23</strain>
    </source>
</reference>
<dbReference type="AlphaFoldDB" id="A0AAE9RYZ2"/>
<keyword evidence="2" id="KW-1185">Reference proteome</keyword>
<protein>
    <recommendedName>
        <fullName evidence="3">ATP-binding protein</fullName>
    </recommendedName>
</protein>
<sequence>MKKISNKERLRIKLLNLQHLNNQKAKNRPTYHLGMPQKLSLFNSKFRDNVLRNIEKMQMKHASRQCCFIDFNKVDTLMPDGTIHFLHQLAKLPSLNIKGRTAQAPIVKSMLSKLGVHNRMGIPSFEFKHRVVDNWYYMMGETADFGDEFIEIQNALHEVLNDPDEEFIVSTAISEAVSNVVHHGYDKNSNYKKWLLFVGISDTRCDIIISDLGMTIPKTAPKSLGEKIKDSLQIKWSEKADADRIELATTWRKSSTNDSHRGKGFDNIIQVKEVRSDTYIHVLSRRGAWSSEQGKRSYANPVNGTIVYWSIPVKNSLSSVNS</sequence>
<dbReference type="KEGG" id="atz:M5E07_09510"/>
<dbReference type="EMBL" id="CP098732">
    <property type="protein sequence ID" value="USE82057.1"/>
    <property type="molecule type" value="Genomic_DNA"/>
</dbReference>
<evidence type="ECO:0000313" key="2">
    <source>
        <dbReference type="Proteomes" id="UP001056716"/>
    </source>
</evidence>
<evidence type="ECO:0000313" key="1">
    <source>
        <dbReference type="EMBL" id="USE82057.1"/>
    </source>
</evidence>